<evidence type="ECO:0000256" key="8">
    <source>
        <dbReference type="RuleBase" id="RU363032"/>
    </source>
</evidence>
<evidence type="ECO:0000256" key="6">
    <source>
        <dbReference type="ARBA" id="ARBA00022989"/>
    </source>
</evidence>
<keyword evidence="11" id="KW-1185">Reference proteome</keyword>
<evidence type="ECO:0000256" key="1">
    <source>
        <dbReference type="ARBA" id="ARBA00004651"/>
    </source>
</evidence>
<keyword evidence="7 8" id="KW-0472">Membrane</keyword>
<dbReference type="InterPro" id="IPR000515">
    <property type="entry name" value="MetI-like"/>
</dbReference>
<dbReference type="Gene3D" id="1.10.3720.10">
    <property type="entry name" value="MetI-like"/>
    <property type="match status" value="1"/>
</dbReference>
<keyword evidence="6 8" id="KW-1133">Transmembrane helix</keyword>
<dbReference type="CDD" id="cd06261">
    <property type="entry name" value="TM_PBP2"/>
    <property type="match status" value="1"/>
</dbReference>
<evidence type="ECO:0000259" key="9">
    <source>
        <dbReference type="PROSITE" id="PS50928"/>
    </source>
</evidence>
<dbReference type="GO" id="GO:0005886">
    <property type="term" value="C:plasma membrane"/>
    <property type="evidence" value="ECO:0007669"/>
    <property type="project" value="UniProtKB-SubCell"/>
</dbReference>
<feature type="transmembrane region" description="Helical" evidence="8">
    <location>
        <begin position="106"/>
        <end position="125"/>
    </location>
</feature>
<sequence length="319" mass="34340">MHTRYVSQQWKELPSNGSALRWRLVDALSRTQEVIARITPERLRRLLPLVPALLLVGSLVVGLLALAMRSLHDYDSFLAVQGGWSLAQYTAVLTDPQFHTVVARTLLMAVILPVAAVAIGVPFAMTMTRCPRRWMRLALLIGLFVPLLTGDITRTYGLLAFLGPNGPVEWVTSHVGLGGLHILGSPRAIGIGIVQTLLPAAVVVLLPAVLRIDPELGSAAMTLGASPRIVFWRITLPQLRTGIVAALATTFALTMAAFADPAILGRGLQSFVSNFLQDRYLAVGNPPQGAAIGIILLVIVSVGTALLLTLGRPRRRGRK</sequence>
<dbReference type="OrthoDB" id="4620491at2"/>
<dbReference type="PROSITE" id="PS50928">
    <property type="entry name" value="ABC_TM1"/>
    <property type="match status" value="1"/>
</dbReference>
<comment type="caution">
    <text evidence="10">The sequence shown here is derived from an EMBL/GenBank/DDBJ whole genome shotgun (WGS) entry which is preliminary data.</text>
</comment>
<comment type="subcellular location">
    <subcellularLocation>
        <location evidence="1 8">Cell membrane</location>
        <topology evidence="1 8">Multi-pass membrane protein</topology>
    </subcellularLocation>
</comment>
<proteinExistence type="inferred from homology"/>
<gene>
    <name evidence="10" type="ORF">EAH80_26365</name>
</gene>
<comment type="similarity">
    <text evidence="2">Belongs to the binding-protein-dependent transport system permease family. CysTW subfamily.</text>
</comment>
<organism evidence="10 11">
    <name type="scientific">Mycolicibacterium hodleri</name>
    <dbReference type="NCBI Taxonomy" id="49897"/>
    <lineage>
        <taxon>Bacteria</taxon>
        <taxon>Bacillati</taxon>
        <taxon>Actinomycetota</taxon>
        <taxon>Actinomycetes</taxon>
        <taxon>Mycobacteriales</taxon>
        <taxon>Mycobacteriaceae</taxon>
        <taxon>Mycolicibacterium</taxon>
    </lineage>
</organism>
<dbReference type="SUPFAM" id="SSF161098">
    <property type="entry name" value="MetI-like"/>
    <property type="match status" value="1"/>
</dbReference>
<evidence type="ECO:0000256" key="5">
    <source>
        <dbReference type="ARBA" id="ARBA00022692"/>
    </source>
</evidence>
<feature type="transmembrane region" description="Helical" evidence="8">
    <location>
        <begin position="188"/>
        <end position="210"/>
    </location>
</feature>
<evidence type="ECO:0000256" key="3">
    <source>
        <dbReference type="ARBA" id="ARBA00022448"/>
    </source>
</evidence>
<dbReference type="AlphaFoldDB" id="A0A502DWT4"/>
<evidence type="ECO:0000256" key="2">
    <source>
        <dbReference type="ARBA" id="ARBA00007069"/>
    </source>
</evidence>
<dbReference type="Pfam" id="PF00528">
    <property type="entry name" value="BPD_transp_1"/>
    <property type="match status" value="1"/>
</dbReference>
<dbReference type="RefSeq" id="WP_140698021.1">
    <property type="nucleotide sequence ID" value="NZ_RCZG01000016.1"/>
</dbReference>
<feature type="transmembrane region" description="Helical" evidence="8">
    <location>
        <begin position="137"/>
        <end position="162"/>
    </location>
</feature>
<dbReference type="EMBL" id="RCZG01000016">
    <property type="protein sequence ID" value="TPG29554.1"/>
    <property type="molecule type" value="Genomic_DNA"/>
</dbReference>
<feature type="transmembrane region" description="Helical" evidence="8">
    <location>
        <begin position="243"/>
        <end position="264"/>
    </location>
</feature>
<accession>A0A502DWT4</accession>
<feature type="transmembrane region" description="Helical" evidence="8">
    <location>
        <begin position="290"/>
        <end position="310"/>
    </location>
</feature>
<dbReference type="PANTHER" id="PTHR42929">
    <property type="entry name" value="INNER MEMBRANE ABC TRANSPORTER PERMEASE PROTEIN YDCU-RELATED-RELATED"/>
    <property type="match status" value="1"/>
</dbReference>
<dbReference type="PANTHER" id="PTHR42929:SF5">
    <property type="entry name" value="ABC TRANSPORTER PERMEASE PROTEIN"/>
    <property type="match status" value="1"/>
</dbReference>
<feature type="domain" description="ABC transmembrane type-1" evidence="9">
    <location>
        <begin position="102"/>
        <end position="307"/>
    </location>
</feature>
<evidence type="ECO:0000256" key="7">
    <source>
        <dbReference type="ARBA" id="ARBA00023136"/>
    </source>
</evidence>
<keyword evidence="5 8" id="KW-0812">Transmembrane</keyword>
<evidence type="ECO:0000313" key="11">
    <source>
        <dbReference type="Proteomes" id="UP000320095"/>
    </source>
</evidence>
<keyword evidence="4" id="KW-1003">Cell membrane</keyword>
<dbReference type="Proteomes" id="UP000320095">
    <property type="component" value="Unassembled WGS sequence"/>
</dbReference>
<protein>
    <submittedName>
        <fullName evidence="10">ABC transporter permease</fullName>
    </submittedName>
</protein>
<reference evidence="10 11" key="1">
    <citation type="journal article" date="2019" name="Environ. Microbiol.">
        <title>Species interactions and distinct microbial communities in high Arctic permafrost affected cryosols are associated with the CH4 and CO2 gas fluxes.</title>
        <authorList>
            <person name="Altshuler I."/>
            <person name="Hamel J."/>
            <person name="Turney S."/>
            <person name="Magnuson E."/>
            <person name="Levesque R."/>
            <person name="Greer C."/>
            <person name="Whyte L.G."/>
        </authorList>
    </citation>
    <scope>NUCLEOTIDE SEQUENCE [LARGE SCALE GENOMIC DNA]</scope>
    <source>
        <strain evidence="10 11">S5.20</strain>
    </source>
</reference>
<evidence type="ECO:0000313" key="10">
    <source>
        <dbReference type="EMBL" id="TPG29554.1"/>
    </source>
</evidence>
<dbReference type="GO" id="GO:0055085">
    <property type="term" value="P:transmembrane transport"/>
    <property type="evidence" value="ECO:0007669"/>
    <property type="project" value="InterPro"/>
</dbReference>
<feature type="transmembrane region" description="Helical" evidence="8">
    <location>
        <begin position="46"/>
        <end position="68"/>
    </location>
</feature>
<keyword evidence="3 8" id="KW-0813">Transport</keyword>
<name>A0A502DWT4_9MYCO</name>
<dbReference type="InterPro" id="IPR035906">
    <property type="entry name" value="MetI-like_sf"/>
</dbReference>
<evidence type="ECO:0000256" key="4">
    <source>
        <dbReference type="ARBA" id="ARBA00022475"/>
    </source>
</evidence>